<dbReference type="InterPro" id="IPR051446">
    <property type="entry name" value="HTH_trans_reg/aminotransferase"/>
</dbReference>
<dbReference type="AlphaFoldDB" id="A0A1M7YVW8"/>
<dbReference type="SUPFAM" id="SSF46785">
    <property type="entry name" value="Winged helix' DNA-binding domain"/>
    <property type="match status" value="1"/>
</dbReference>
<dbReference type="InterPro" id="IPR000524">
    <property type="entry name" value="Tscrpt_reg_HTH_GntR"/>
</dbReference>
<dbReference type="PANTHER" id="PTHR46577:SF1">
    <property type="entry name" value="HTH-TYPE TRANSCRIPTIONAL REGULATORY PROTEIN GABR"/>
    <property type="match status" value="1"/>
</dbReference>
<keyword evidence="2" id="KW-0663">Pyridoxal phosphate</keyword>
<keyword evidence="5" id="KW-0804">Transcription</keyword>
<dbReference type="STRING" id="1117707.VQ7734_02609"/>
<evidence type="ECO:0000259" key="6">
    <source>
        <dbReference type="PROSITE" id="PS50949"/>
    </source>
</evidence>
<comment type="similarity">
    <text evidence="1">In the C-terminal section; belongs to the class-I pyridoxal-phosphate-dependent aminotransferase family.</text>
</comment>
<evidence type="ECO:0000256" key="5">
    <source>
        <dbReference type="ARBA" id="ARBA00023163"/>
    </source>
</evidence>
<evidence type="ECO:0000256" key="1">
    <source>
        <dbReference type="ARBA" id="ARBA00005384"/>
    </source>
</evidence>
<dbReference type="Gene3D" id="3.40.640.10">
    <property type="entry name" value="Type I PLP-dependent aspartate aminotransferase-like (Major domain)"/>
    <property type="match status" value="1"/>
</dbReference>
<dbReference type="InterPro" id="IPR015424">
    <property type="entry name" value="PyrdxlP-dep_Trfase"/>
</dbReference>
<dbReference type="InterPro" id="IPR013196">
    <property type="entry name" value="HTH_11"/>
</dbReference>
<name>A0A1M7YVW8_9VIBR</name>
<dbReference type="Gene3D" id="1.10.10.10">
    <property type="entry name" value="Winged helix-like DNA-binding domain superfamily/Winged helix DNA-binding domain"/>
    <property type="match status" value="1"/>
</dbReference>
<dbReference type="InterPro" id="IPR036388">
    <property type="entry name" value="WH-like_DNA-bd_sf"/>
</dbReference>
<evidence type="ECO:0000256" key="3">
    <source>
        <dbReference type="ARBA" id="ARBA00023015"/>
    </source>
</evidence>
<dbReference type="GO" id="GO:0003700">
    <property type="term" value="F:DNA-binding transcription factor activity"/>
    <property type="evidence" value="ECO:0007669"/>
    <property type="project" value="InterPro"/>
</dbReference>
<dbReference type="RefSeq" id="WP_073583201.1">
    <property type="nucleotide sequence ID" value="NZ_AP024897.1"/>
</dbReference>
<organism evidence="7 8">
    <name type="scientific">Vibrio quintilis</name>
    <dbReference type="NCBI Taxonomy" id="1117707"/>
    <lineage>
        <taxon>Bacteria</taxon>
        <taxon>Pseudomonadati</taxon>
        <taxon>Pseudomonadota</taxon>
        <taxon>Gammaproteobacteria</taxon>
        <taxon>Vibrionales</taxon>
        <taxon>Vibrionaceae</taxon>
        <taxon>Vibrio</taxon>
    </lineage>
</organism>
<dbReference type="PANTHER" id="PTHR46577">
    <property type="entry name" value="HTH-TYPE TRANSCRIPTIONAL REGULATORY PROTEIN GABR"/>
    <property type="match status" value="1"/>
</dbReference>
<proteinExistence type="inferred from homology"/>
<feature type="domain" description="HTH gntR-type" evidence="6">
    <location>
        <begin position="14"/>
        <end position="82"/>
    </location>
</feature>
<dbReference type="InterPro" id="IPR004839">
    <property type="entry name" value="Aminotransferase_I/II_large"/>
</dbReference>
<evidence type="ECO:0000313" key="7">
    <source>
        <dbReference type="EMBL" id="SHO56840.1"/>
    </source>
</evidence>
<reference evidence="8" key="1">
    <citation type="submission" date="2016-12" db="EMBL/GenBank/DDBJ databases">
        <authorList>
            <person name="Rodrigo-Torres L."/>
            <person name="Arahal R.D."/>
            <person name="Lucena T."/>
        </authorList>
    </citation>
    <scope>NUCLEOTIDE SEQUENCE [LARGE SCALE GENOMIC DNA]</scope>
</reference>
<dbReference type="InterPro" id="IPR015421">
    <property type="entry name" value="PyrdxlP-dep_Trfase_major"/>
</dbReference>
<gene>
    <name evidence="7" type="primary">gabR_1</name>
    <name evidence="7" type="ORF">VQ7734_02609</name>
</gene>
<dbReference type="SUPFAM" id="SSF53383">
    <property type="entry name" value="PLP-dependent transferases"/>
    <property type="match status" value="1"/>
</dbReference>
<dbReference type="Pfam" id="PF00155">
    <property type="entry name" value="Aminotran_1_2"/>
    <property type="match status" value="1"/>
</dbReference>
<dbReference type="Pfam" id="PF08279">
    <property type="entry name" value="HTH_11"/>
    <property type="match status" value="1"/>
</dbReference>
<dbReference type="PROSITE" id="PS50949">
    <property type="entry name" value="HTH_GNTR"/>
    <property type="match status" value="1"/>
</dbReference>
<dbReference type="CDD" id="cd00609">
    <property type="entry name" value="AAT_like"/>
    <property type="match status" value="1"/>
</dbReference>
<evidence type="ECO:0000256" key="2">
    <source>
        <dbReference type="ARBA" id="ARBA00022898"/>
    </source>
</evidence>
<dbReference type="Proteomes" id="UP000184600">
    <property type="component" value="Unassembled WGS sequence"/>
</dbReference>
<sequence length="599" mass="69135">MLSQYIHIDPLDDRTLQDQIKSSIAKAIFDGFIPKDKALVSSRRLAKELQVSRNTILRVYEQLTEDGILVSLERKGYFINQGLELPAIKSAQPEKYTQIQQLDWSRYLITENTVSERIARDLDRYPYLFVSGVVDEDLFPVSEWRKCSIQSLNKSNHRTWTSVNAGSDALIEQVRTRVLPKRGIFVDQNQIAVTLGCQNSLYYLSKLLISDQTTVGIENPGYPEALHQFQARQAKVLPIEVDHKGLIVDEQLAPCQLVYTTPSNQFPTTVRLSPDRRKKLIDMAEAHDFLIIEDDFEHDINFIEDACPAMKSEYPSDRIIYISSFTSTLAPGLRIGYIVAPEPLITQIKALQFRTHSCPPKNNCQTLALFLSLGHYDSLAQKMLKRYREKWLTMEKALNYYFPQSGVIPSLAGTAFWINYKQGFNAEQFEKLAEQKGILINNGARYYFSDKKTNSFRLSFQSIRTERIREGVALLSQIAKQIMPIEHLSQCSESPLRSQEIRQLLTNKVMLTKDCFNIPYRITFQADGKMTGISDRPNDIDEGYWWVEKDKFFYQWRNWQFADIRKITIVLEKNEIKRFDEDGYFIGEAQLIGDSSRVS</sequence>
<dbReference type="EMBL" id="FRFG01000028">
    <property type="protein sequence ID" value="SHO56840.1"/>
    <property type="molecule type" value="Genomic_DNA"/>
</dbReference>
<dbReference type="SMART" id="SM00345">
    <property type="entry name" value="HTH_GNTR"/>
    <property type="match status" value="1"/>
</dbReference>
<keyword evidence="3" id="KW-0805">Transcription regulation</keyword>
<keyword evidence="4" id="KW-0238">DNA-binding</keyword>
<evidence type="ECO:0000313" key="8">
    <source>
        <dbReference type="Proteomes" id="UP000184600"/>
    </source>
</evidence>
<keyword evidence="8" id="KW-1185">Reference proteome</keyword>
<dbReference type="CDD" id="cd07377">
    <property type="entry name" value="WHTH_GntR"/>
    <property type="match status" value="1"/>
</dbReference>
<dbReference type="InterPro" id="IPR036390">
    <property type="entry name" value="WH_DNA-bd_sf"/>
</dbReference>
<dbReference type="GO" id="GO:0030170">
    <property type="term" value="F:pyridoxal phosphate binding"/>
    <property type="evidence" value="ECO:0007669"/>
    <property type="project" value="InterPro"/>
</dbReference>
<protein>
    <submittedName>
        <fullName evidence="7">HTH-type transcriptional regulatory protein GabR</fullName>
    </submittedName>
</protein>
<accession>A0A1M7YVW8</accession>
<dbReference type="OrthoDB" id="9808770at2"/>
<evidence type="ECO:0000256" key="4">
    <source>
        <dbReference type="ARBA" id="ARBA00023125"/>
    </source>
</evidence>
<dbReference type="GO" id="GO:0003677">
    <property type="term" value="F:DNA binding"/>
    <property type="evidence" value="ECO:0007669"/>
    <property type="project" value="UniProtKB-KW"/>
</dbReference>